<dbReference type="HAMAP" id="MF_01385">
    <property type="entry name" value="UreF"/>
    <property type="match status" value="1"/>
</dbReference>
<comment type="subunit">
    <text evidence="3">UreD, UreF and UreG form a complex that acts as a GTP-hydrolysis-dependent molecular chaperone, activating the urease apoprotein by helping to assemble the nickel containing metallocenter of UreC. The UreE protein probably delivers the nickel.</text>
</comment>
<dbReference type="GO" id="GO:0005737">
    <property type="term" value="C:cytoplasm"/>
    <property type="evidence" value="ECO:0007669"/>
    <property type="project" value="UniProtKB-SubCell"/>
</dbReference>
<protein>
    <recommendedName>
        <fullName evidence="3">Urease accessory protein UreF</fullName>
    </recommendedName>
</protein>
<dbReference type="PIRSF" id="PIRSF009467">
    <property type="entry name" value="Ureas_acces_UreF"/>
    <property type="match status" value="1"/>
</dbReference>
<reference evidence="4 5" key="1">
    <citation type="submission" date="2018-10" db="EMBL/GenBank/DDBJ databases">
        <title>Kocuria tytonicola, new bacteria from the preen glands of American barn owls (Tyto furcata).</title>
        <authorList>
            <person name="Braun M.S."/>
            <person name="Wang E."/>
            <person name="Zimmermann S."/>
            <person name="Boutin S."/>
            <person name="Wagner H."/>
            <person name="Wink M."/>
        </authorList>
    </citation>
    <scope>NUCLEOTIDE SEQUENCE [LARGE SCALE GENOMIC DNA]</scope>
    <source>
        <strain evidence="4 5">473</strain>
    </source>
</reference>
<evidence type="ECO:0000256" key="2">
    <source>
        <dbReference type="ARBA" id="ARBA00023186"/>
    </source>
</evidence>
<dbReference type="GO" id="GO:0016151">
    <property type="term" value="F:nickel cation binding"/>
    <property type="evidence" value="ECO:0007669"/>
    <property type="project" value="UniProtKB-UniRule"/>
</dbReference>
<dbReference type="RefSeq" id="WP_121844829.1">
    <property type="nucleotide sequence ID" value="NZ_PHOA01000001.1"/>
</dbReference>
<keyword evidence="1 3" id="KW-0996">Nickel insertion</keyword>
<dbReference type="EMBL" id="RDEX01000001">
    <property type="protein sequence ID" value="RLY93744.1"/>
    <property type="molecule type" value="Genomic_DNA"/>
</dbReference>
<dbReference type="Gene3D" id="1.10.4190.10">
    <property type="entry name" value="Urease accessory protein UreF"/>
    <property type="match status" value="1"/>
</dbReference>
<dbReference type="AlphaFoldDB" id="A0A3L9LZF0"/>
<keyword evidence="5" id="KW-1185">Reference proteome</keyword>
<keyword evidence="3" id="KW-0963">Cytoplasm</keyword>
<proteinExistence type="inferred from homology"/>
<dbReference type="Proteomes" id="UP000277871">
    <property type="component" value="Unassembled WGS sequence"/>
</dbReference>
<sequence length="234" mass="25570">MVEPSLSGVLGLMQLTDSALPTGAFSHSLGFETYMAAEQLEDEASFSAWLEMFVDQQLTFTDALAIRLVYAAQDFERIEDLDDLVTAQALPRQIREGGMTMGRRLLSIGARSYPGDWVRRYQQGVAEERMHGHQATVWGVLARGLDVPEDTAVASHVYATVISLTQNAVRGIPLGQNTGQAVIRAAQDWVGRAVVTSRELVVAGIAEEVLGAVAPGLEIAQMNHERQRARLFMS</sequence>
<dbReference type="PANTHER" id="PTHR33620:SF1">
    <property type="entry name" value="UREASE ACCESSORY PROTEIN F"/>
    <property type="match status" value="1"/>
</dbReference>
<evidence type="ECO:0000313" key="5">
    <source>
        <dbReference type="Proteomes" id="UP000277871"/>
    </source>
</evidence>
<dbReference type="Pfam" id="PF01730">
    <property type="entry name" value="UreF"/>
    <property type="match status" value="1"/>
</dbReference>
<accession>A0A3L9LZF0</accession>
<organism evidence="4 5">
    <name type="scientific">Kocuria tytonicola</name>
    <dbReference type="NCBI Taxonomy" id="2055946"/>
    <lineage>
        <taxon>Bacteria</taxon>
        <taxon>Bacillati</taxon>
        <taxon>Actinomycetota</taxon>
        <taxon>Actinomycetes</taxon>
        <taxon>Micrococcales</taxon>
        <taxon>Micrococcaceae</taxon>
        <taxon>Kocuria</taxon>
    </lineage>
</organism>
<evidence type="ECO:0000256" key="3">
    <source>
        <dbReference type="HAMAP-Rule" id="MF_01385"/>
    </source>
</evidence>
<gene>
    <name evidence="3" type="primary">ureF</name>
    <name evidence="4" type="ORF">EAE32_00335</name>
</gene>
<keyword evidence="2 3" id="KW-0143">Chaperone</keyword>
<comment type="function">
    <text evidence="3">Required for maturation of urease via the functional incorporation of the urease nickel metallocenter.</text>
</comment>
<comment type="subcellular location">
    <subcellularLocation>
        <location evidence="3">Cytoplasm</location>
    </subcellularLocation>
</comment>
<name>A0A3L9LZF0_9MICC</name>
<dbReference type="OrthoDB" id="9798772at2"/>
<dbReference type="InterPro" id="IPR038277">
    <property type="entry name" value="UreF_sf"/>
</dbReference>
<comment type="caution">
    <text evidence="4">The sequence shown here is derived from an EMBL/GenBank/DDBJ whole genome shotgun (WGS) entry which is preliminary data.</text>
</comment>
<evidence type="ECO:0000313" key="4">
    <source>
        <dbReference type="EMBL" id="RLY93744.1"/>
    </source>
</evidence>
<comment type="similarity">
    <text evidence="3">Belongs to the UreF family.</text>
</comment>
<evidence type="ECO:0000256" key="1">
    <source>
        <dbReference type="ARBA" id="ARBA00022988"/>
    </source>
</evidence>
<dbReference type="PANTHER" id="PTHR33620">
    <property type="entry name" value="UREASE ACCESSORY PROTEIN F"/>
    <property type="match status" value="1"/>
</dbReference>
<dbReference type="InterPro" id="IPR002639">
    <property type="entry name" value="UreF"/>
</dbReference>